<keyword evidence="5" id="KW-0804">Transcription</keyword>
<accession>A0A8X6J133</accession>
<reference evidence="9" key="1">
    <citation type="submission" date="2020-08" db="EMBL/GenBank/DDBJ databases">
        <title>Multicomponent nature underlies the extraordinary mechanical properties of spider dragline silk.</title>
        <authorList>
            <person name="Kono N."/>
            <person name="Nakamura H."/>
            <person name="Mori M."/>
            <person name="Yoshida Y."/>
            <person name="Ohtoshi R."/>
            <person name="Malay A.D."/>
            <person name="Moran D.A.P."/>
            <person name="Tomita M."/>
            <person name="Numata K."/>
            <person name="Arakawa K."/>
        </authorList>
    </citation>
    <scope>NUCLEOTIDE SEQUENCE</scope>
</reference>
<comment type="caution">
    <text evidence="9">The sequence shown here is derived from an EMBL/GenBank/DDBJ whole genome shotgun (WGS) entry which is preliminary data.</text>
</comment>
<dbReference type="EMBL" id="BMAW01048822">
    <property type="protein sequence ID" value="GFS68034.1"/>
    <property type="molecule type" value="Genomic_DNA"/>
</dbReference>
<evidence type="ECO:0000313" key="9">
    <source>
        <dbReference type="EMBL" id="GFS68034.1"/>
    </source>
</evidence>
<feature type="coiled-coil region" evidence="7">
    <location>
        <begin position="54"/>
        <end position="81"/>
    </location>
</feature>
<dbReference type="GO" id="GO:0003677">
    <property type="term" value="F:DNA binding"/>
    <property type="evidence" value="ECO:0007669"/>
    <property type="project" value="UniProtKB-KW"/>
</dbReference>
<proteinExistence type="inferred from homology"/>
<protein>
    <recommendedName>
        <fullName evidence="8">BHLH domain-containing protein</fullName>
    </recommendedName>
</protein>
<dbReference type="Proteomes" id="UP000887013">
    <property type="component" value="Unassembled WGS sequence"/>
</dbReference>
<organism evidence="9 10">
    <name type="scientific">Nephila pilipes</name>
    <name type="common">Giant wood spider</name>
    <name type="synonym">Nephila maculata</name>
    <dbReference type="NCBI Taxonomy" id="299642"/>
    <lineage>
        <taxon>Eukaryota</taxon>
        <taxon>Metazoa</taxon>
        <taxon>Ecdysozoa</taxon>
        <taxon>Arthropoda</taxon>
        <taxon>Chelicerata</taxon>
        <taxon>Arachnida</taxon>
        <taxon>Araneae</taxon>
        <taxon>Araneomorphae</taxon>
        <taxon>Entelegynae</taxon>
        <taxon>Araneoidea</taxon>
        <taxon>Nephilidae</taxon>
        <taxon>Nephila</taxon>
    </lineage>
</organism>
<dbReference type="SUPFAM" id="SSF47459">
    <property type="entry name" value="HLH, helix-loop-helix DNA-binding domain"/>
    <property type="match status" value="1"/>
</dbReference>
<dbReference type="SMART" id="SM00353">
    <property type="entry name" value="HLH"/>
    <property type="match status" value="1"/>
</dbReference>
<keyword evidence="4" id="KW-0010">Activator</keyword>
<dbReference type="InterPro" id="IPR036638">
    <property type="entry name" value="HLH_DNA-bd_sf"/>
</dbReference>
<name>A0A8X6J133_NEPPI</name>
<dbReference type="GO" id="GO:0046983">
    <property type="term" value="F:protein dimerization activity"/>
    <property type="evidence" value="ECO:0007669"/>
    <property type="project" value="InterPro"/>
</dbReference>
<keyword evidence="7" id="KW-0175">Coiled coil</keyword>
<evidence type="ECO:0000313" key="10">
    <source>
        <dbReference type="Proteomes" id="UP000887013"/>
    </source>
</evidence>
<feature type="domain" description="BHLH" evidence="8">
    <location>
        <begin position="5"/>
        <end position="58"/>
    </location>
</feature>
<evidence type="ECO:0000256" key="1">
    <source>
        <dbReference type="ARBA" id="ARBA00007628"/>
    </source>
</evidence>
<dbReference type="Pfam" id="PF00010">
    <property type="entry name" value="HLH"/>
    <property type="match status" value="1"/>
</dbReference>
<dbReference type="AlphaFoldDB" id="A0A8X6J133"/>
<dbReference type="GO" id="GO:0090575">
    <property type="term" value="C:RNA polymerase II transcription regulator complex"/>
    <property type="evidence" value="ECO:0007669"/>
    <property type="project" value="TreeGrafter"/>
</dbReference>
<comment type="similarity">
    <text evidence="1">Belongs to the MAX family.</text>
</comment>
<dbReference type="GO" id="GO:0003700">
    <property type="term" value="F:DNA-binding transcription factor activity"/>
    <property type="evidence" value="ECO:0007669"/>
    <property type="project" value="TreeGrafter"/>
</dbReference>
<gene>
    <name evidence="9" type="ORF">NPIL_593611</name>
</gene>
<evidence type="ECO:0000256" key="4">
    <source>
        <dbReference type="ARBA" id="ARBA00023159"/>
    </source>
</evidence>
<evidence type="ECO:0000256" key="7">
    <source>
        <dbReference type="SAM" id="Coils"/>
    </source>
</evidence>
<keyword evidence="6" id="KW-0539">Nucleus</keyword>
<dbReference type="PANTHER" id="PTHR10328:SF3">
    <property type="entry name" value="PROTEIN MAX"/>
    <property type="match status" value="1"/>
</dbReference>
<dbReference type="PROSITE" id="PS50888">
    <property type="entry name" value="BHLH"/>
    <property type="match status" value="1"/>
</dbReference>
<evidence type="ECO:0000256" key="5">
    <source>
        <dbReference type="ARBA" id="ARBA00023163"/>
    </source>
</evidence>
<evidence type="ECO:0000259" key="8">
    <source>
        <dbReference type="PROSITE" id="PS50888"/>
    </source>
</evidence>
<dbReference type="GO" id="GO:0045944">
    <property type="term" value="P:positive regulation of transcription by RNA polymerase II"/>
    <property type="evidence" value="ECO:0007669"/>
    <property type="project" value="TreeGrafter"/>
</dbReference>
<keyword evidence="10" id="KW-1185">Reference proteome</keyword>
<evidence type="ECO:0000256" key="2">
    <source>
        <dbReference type="ARBA" id="ARBA00023015"/>
    </source>
</evidence>
<sequence length="92" mass="11418">MRETDKRQYHNQLERKRRDNLKHSFDALRRNIPSLRDSNVRVSRCQILQEFVKFEKETEALRKLDKEKEEKVQRFEEYIDKFNYSACMPKDH</sequence>
<dbReference type="OrthoDB" id="5964374at2759"/>
<dbReference type="PANTHER" id="PTHR10328">
    <property type="entry name" value="PROTEIN MAX MYC-ASSOCIATED FACTOR X"/>
    <property type="match status" value="1"/>
</dbReference>
<keyword evidence="3" id="KW-0238">DNA-binding</keyword>
<dbReference type="InterPro" id="IPR011598">
    <property type="entry name" value="bHLH_dom"/>
</dbReference>
<evidence type="ECO:0000256" key="6">
    <source>
        <dbReference type="ARBA" id="ARBA00023242"/>
    </source>
</evidence>
<evidence type="ECO:0000256" key="3">
    <source>
        <dbReference type="ARBA" id="ARBA00023125"/>
    </source>
</evidence>
<dbReference type="Gene3D" id="4.10.280.10">
    <property type="entry name" value="Helix-loop-helix DNA-binding domain"/>
    <property type="match status" value="1"/>
</dbReference>
<keyword evidence="2" id="KW-0805">Transcription regulation</keyword>